<feature type="region of interest" description="Disordered" evidence="10">
    <location>
        <begin position="31"/>
        <end position="198"/>
    </location>
</feature>
<feature type="compositionally biased region" description="Low complexity" evidence="10">
    <location>
        <begin position="332"/>
        <end position="360"/>
    </location>
</feature>
<feature type="region of interest" description="Disordered" evidence="10">
    <location>
        <begin position="232"/>
        <end position="401"/>
    </location>
</feature>
<feature type="compositionally biased region" description="Polar residues" evidence="10">
    <location>
        <begin position="361"/>
        <end position="378"/>
    </location>
</feature>
<dbReference type="RefSeq" id="XP_019526958.3">
    <property type="nucleotide sequence ID" value="XM_019671413.3"/>
</dbReference>
<dbReference type="InterPro" id="IPR050200">
    <property type="entry name" value="Nuclear_hormone_rcpt_NR3"/>
</dbReference>
<evidence type="ECO:0008006" key="15">
    <source>
        <dbReference type="Google" id="ProtNLM"/>
    </source>
</evidence>
<feature type="compositionally biased region" description="Polar residues" evidence="10">
    <location>
        <begin position="521"/>
        <end position="535"/>
    </location>
</feature>
<keyword evidence="3" id="KW-0863">Zinc-finger</keyword>
<feature type="compositionally biased region" description="Low complexity" evidence="10">
    <location>
        <begin position="644"/>
        <end position="666"/>
    </location>
</feature>
<reference evidence="13" key="2">
    <citation type="submission" date="2025-05" db="UniProtKB">
        <authorList>
            <consortium name="EnsemblMetazoa"/>
        </authorList>
    </citation>
    <scope>IDENTIFICATION</scope>
    <source>
        <strain evidence="13">Foshan</strain>
    </source>
</reference>
<dbReference type="PRINTS" id="PR00047">
    <property type="entry name" value="STROIDFINGER"/>
</dbReference>
<dbReference type="PANTHER" id="PTHR48092">
    <property type="entry name" value="KNIRPS-RELATED PROTEIN-RELATED"/>
    <property type="match status" value="1"/>
</dbReference>
<evidence type="ECO:0000256" key="4">
    <source>
        <dbReference type="ARBA" id="ARBA00022833"/>
    </source>
</evidence>
<dbReference type="SUPFAM" id="SSF48508">
    <property type="entry name" value="Nuclear receptor ligand-binding domain"/>
    <property type="match status" value="1"/>
</dbReference>
<dbReference type="InterPro" id="IPR001628">
    <property type="entry name" value="Znf_hrmn_rcpt"/>
</dbReference>
<comment type="subcellular location">
    <subcellularLocation>
        <location evidence="1">Nucleus</location>
    </subcellularLocation>
</comment>
<evidence type="ECO:0000259" key="11">
    <source>
        <dbReference type="PROSITE" id="PS51030"/>
    </source>
</evidence>
<evidence type="ECO:0000256" key="6">
    <source>
        <dbReference type="ARBA" id="ARBA00023125"/>
    </source>
</evidence>
<keyword evidence="7" id="KW-0804">Transcription</keyword>
<feature type="compositionally biased region" description="Polar residues" evidence="10">
    <location>
        <begin position="491"/>
        <end position="504"/>
    </location>
</feature>
<feature type="compositionally biased region" description="Low complexity" evidence="10">
    <location>
        <begin position="297"/>
        <end position="323"/>
    </location>
</feature>
<keyword evidence="8" id="KW-0675">Receptor</keyword>
<feature type="compositionally biased region" description="Acidic residues" evidence="10">
    <location>
        <begin position="73"/>
        <end position="82"/>
    </location>
</feature>
<dbReference type="Gene3D" id="3.30.50.10">
    <property type="entry name" value="Erythroid Transcription Factor GATA-1, subunit A"/>
    <property type="match status" value="1"/>
</dbReference>
<feature type="domain" description="Nuclear receptor" evidence="11">
    <location>
        <begin position="837"/>
        <end position="912"/>
    </location>
</feature>
<name>A0ABM2A1E0_AEDAL</name>
<feature type="region of interest" description="Disordered" evidence="10">
    <location>
        <begin position="629"/>
        <end position="676"/>
    </location>
</feature>
<keyword evidence="14" id="KW-1185">Reference proteome</keyword>
<evidence type="ECO:0000313" key="14">
    <source>
        <dbReference type="Proteomes" id="UP000069940"/>
    </source>
</evidence>
<keyword evidence="9" id="KW-0539">Nucleus</keyword>
<dbReference type="SMART" id="SM00399">
    <property type="entry name" value="ZnF_C4"/>
    <property type="match status" value="1"/>
</dbReference>
<organism evidence="13 14">
    <name type="scientific">Aedes albopictus</name>
    <name type="common">Asian tiger mosquito</name>
    <name type="synonym">Stegomyia albopicta</name>
    <dbReference type="NCBI Taxonomy" id="7160"/>
    <lineage>
        <taxon>Eukaryota</taxon>
        <taxon>Metazoa</taxon>
        <taxon>Ecdysozoa</taxon>
        <taxon>Arthropoda</taxon>
        <taxon>Hexapoda</taxon>
        <taxon>Insecta</taxon>
        <taxon>Pterygota</taxon>
        <taxon>Neoptera</taxon>
        <taxon>Endopterygota</taxon>
        <taxon>Diptera</taxon>
        <taxon>Nematocera</taxon>
        <taxon>Culicoidea</taxon>
        <taxon>Culicidae</taxon>
        <taxon>Culicinae</taxon>
        <taxon>Aedini</taxon>
        <taxon>Aedes</taxon>
        <taxon>Stegomyia</taxon>
    </lineage>
</organism>
<dbReference type="Gene3D" id="1.10.565.10">
    <property type="entry name" value="Retinoid X Receptor"/>
    <property type="match status" value="1"/>
</dbReference>
<feature type="compositionally biased region" description="Basic residues" evidence="10">
    <location>
        <begin position="92"/>
        <end position="114"/>
    </location>
</feature>
<keyword evidence="6" id="KW-0238">DNA-binding</keyword>
<sequence>MTSLGIMTLSRGPYSELDKMSLFQDLKLKRRKVDSRCSSDGESIADTSTSSPDLLQRLSPKMCDQQQSAGQLELDDPTELEDGSPAPTAAANHHHHLQHPPSHHHLHHHHHHPHSNNMENNNTLTSNNNNNDCLTSPKLEHDGSRMMKDDDGDSERASPDSPGLLIDERPPSRLKPSDPGGCTPGALPNSSNCGGGASVIRSVADERPRSSSPPNSHNLALMNSIQLLQQHYSASGNAGSSSSSGSSVGAAHSVPGHQQQQHVTVLVTPSRMKPDQPTTLVTLGMRKQAPPSINLANTSNNTNSSSTSSSSNCNGSNSNVGSNKNEEPNRLTSTPQSSTSSSPSSSSSSSNSSSNSSSTSAVSPNQANQQPVHLQMFQQPPVGGMSKFSSSQSLSNNSNIQQQQQHLAQQQMLQAMQQQIRIKKERMPQYTIVNQNPNMSMMPGSQLRQQNIHMIPNPQQQLYVKRERSLPGQSHTIVNMPPVSMAGPANHQRQPPSSPVQVCNSTSPMQPPMSPSQQHQNRQQSPVHMGSTNMGQSPHIIIKRERHAPNQSMTNVMQLSPNNQRLPSPIQVSPTTSPLNPAMQIRHPMRDAAILFRVKNEAQVPNLMQQQPPGMAHRITVWPGGQQRINGVKPEVIGGPLPPLRSQMSPQQSPQHHQSPSPIASQTPPRNTPTVIMGESCGVRTMVWSYDSPPQVQTTTPPIAPSSATNTTVGSQGPLGPGSSLGMGTIPPSPGNHHHQNSNSSSSSSSTNNNEEAAHLLLSLGQTVRQNEAQPWTPNRSGLPLNMERLWAGDYSQFPTGHQMHALNLTSQQPWNMPSGPKKELLEDMPPDEDEQPLVCMICEDKATGLHYGIITCEGCKGFFKRTVQNRRVYTCVADGTCEITKAQRNRCQYCRFKKCIEQGMVLQAVREDRMPGGRNSGAVYNLYKVKYKKHKKNNQKGNNHQKLGLPGDNPKSMFLTSSTTPPIKSESISLPSHLVNGTILKTALTNPSEIVHLRHRLDNAVSSSKDRSISYEQALNMIHTLIDCDAMEDIATLPHFSEFLADKSEIGDKLCNIGDSIVHKLVSWTRKLPFYMDIPVEIHTKLLTDKWHEILVLTTAAYQALHGNKSIGSQLQSSTGGNGPGGGTVLAPDKHDAEFVEEITAHLHTLQSCLTTLMGHPISIEQLKIDVGQMVEKMTQITIMFRRSKLKMEEYVCLKVYILLNKEVELESIQERYVQVLRTYLQHTVPHSPNRLTDLLAHIPEIQTAASLLLESKMFYVPFVLNSANIR</sequence>
<dbReference type="SMART" id="SM00430">
    <property type="entry name" value="HOLI"/>
    <property type="match status" value="1"/>
</dbReference>
<dbReference type="PROSITE" id="PS51843">
    <property type="entry name" value="NR_LBD"/>
    <property type="match status" value="1"/>
</dbReference>
<proteinExistence type="predicted"/>
<feature type="region of interest" description="Disordered" evidence="10">
    <location>
        <begin position="483"/>
        <end position="535"/>
    </location>
</feature>
<dbReference type="CDD" id="cd07168">
    <property type="entry name" value="NR_DBD_DHR4_like"/>
    <property type="match status" value="1"/>
</dbReference>
<evidence type="ECO:0000313" key="13">
    <source>
        <dbReference type="EnsemblMetazoa" id="AALFPA23_023559.P35040"/>
    </source>
</evidence>
<evidence type="ECO:0000256" key="5">
    <source>
        <dbReference type="ARBA" id="ARBA00023015"/>
    </source>
</evidence>
<dbReference type="EnsemblMetazoa" id="AALFPA23_023559.R35040">
    <property type="protein sequence ID" value="AALFPA23_023559.P35040"/>
    <property type="gene ID" value="AALFPA23_023559"/>
</dbReference>
<feature type="compositionally biased region" description="Low complexity" evidence="10">
    <location>
        <begin position="389"/>
        <end position="401"/>
    </location>
</feature>
<feature type="compositionally biased region" description="Basic and acidic residues" evidence="10">
    <location>
        <begin position="138"/>
        <end position="158"/>
    </location>
</feature>
<dbReference type="PROSITE" id="PS00031">
    <property type="entry name" value="NUCLEAR_REC_DBD_1"/>
    <property type="match status" value="1"/>
</dbReference>
<protein>
    <recommendedName>
        <fullName evidence="15">Hormone receptor 4</fullName>
    </recommendedName>
</protein>
<feature type="domain" description="NR LBD" evidence="12">
    <location>
        <begin position="1018"/>
        <end position="1272"/>
    </location>
</feature>
<feature type="region of interest" description="Disordered" evidence="10">
    <location>
        <begin position="692"/>
        <end position="755"/>
    </location>
</feature>
<dbReference type="PROSITE" id="PS51030">
    <property type="entry name" value="NUCLEAR_REC_DBD_2"/>
    <property type="match status" value="1"/>
</dbReference>
<evidence type="ECO:0000256" key="7">
    <source>
        <dbReference type="ARBA" id="ARBA00023163"/>
    </source>
</evidence>
<feature type="compositionally biased region" description="Low complexity" evidence="10">
    <location>
        <begin position="741"/>
        <end position="754"/>
    </location>
</feature>
<feature type="compositionally biased region" description="Low complexity" evidence="10">
    <location>
        <begin position="233"/>
        <end position="262"/>
    </location>
</feature>
<dbReference type="SUPFAM" id="SSF57716">
    <property type="entry name" value="Glucocorticoid receptor-like (DNA-binding domain)"/>
    <property type="match status" value="1"/>
</dbReference>
<feature type="compositionally biased region" description="Low complexity" evidence="10">
    <location>
        <begin position="115"/>
        <end position="131"/>
    </location>
</feature>
<evidence type="ECO:0000256" key="8">
    <source>
        <dbReference type="ARBA" id="ARBA00023170"/>
    </source>
</evidence>
<keyword evidence="4" id="KW-0862">Zinc</keyword>
<dbReference type="Proteomes" id="UP000069940">
    <property type="component" value="Unassembled WGS sequence"/>
</dbReference>
<feature type="compositionally biased region" description="Polar residues" evidence="10">
    <location>
        <begin position="40"/>
        <end position="53"/>
    </location>
</feature>
<reference evidence="14" key="1">
    <citation type="journal article" date="2015" name="Proc. Natl. Acad. Sci. U.S.A.">
        <title>Genome sequence of the Asian Tiger mosquito, Aedes albopictus, reveals insights into its biology, genetics, and evolution.</title>
        <authorList>
            <person name="Chen X.G."/>
            <person name="Jiang X."/>
            <person name="Gu J."/>
            <person name="Xu M."/>
            <person name="Wu Y."/>
            <person name="Deng Y."/>
            <person name="Zhang C."/>
            <person name="Bonizzoni M."/>
            <person name="Dermauw W."/>
            <person name="Vontas J."/>
            <person name="Armbruster P."/>
            <person name="Huang X."/>
            <person name="Yang Y."/>
            <person name="Zhang H."/>
            <person name="He W."/>
            <person name="Peng H."/>
            <person name="Liu Y."/>
            <person name="Wu K."/>
            <person name="Chen J."/>
            <person name="Lirakis M."/>
            <person name="Topalis P."/>
            <person name="Van Leeuwen T."/>
            <person name="Hall A.B."/>
            <person name="Jiang X."/>
            <person name="Thorpe C."/>
            <person name="Mueller R.L."/>
            <person name="Sun C."/>
            <person name="Waterhouse R.M."/>
            <person name="Yan G."/>
            <person name="Tu Z.J."/>
            <person name="Fang X."/>
            <person name="James A.A."/>
        </authorList>
    </citation>
    <scope>NUCLEOTIDE SEQUENCE [LARGE SCALE GENOMIC DNA]</scope>
    <source>
        <strain evidence="14">Foshan</strain>
    </source>
</reference>
<dbReference type="GeneID" id="109398962"/>
<keyword evidence="5" id="KW-0805">Transcription regulation</keyword>
<evidence type="ECO:0000256" key="10">
    <source>
        <dbReference type="SAM" id="MobiDB-lite"/>
    </source>
</evidence>
<dbReference type="InterPro" id="IPR000536">
    <property type="entry name" value="Nucl_hrmn_rcpt_lig-bd"/>
</dbReference>
<accession>A0ABM2A1E0</accession>
<dbReference type="InterPro" id="IPR035500">
    <property type="entry name" value="NHR-like_dom_sf"/>
</dbReference>
<dbReference type="InterPro" id="IPR013088">
    <property type="entry name" value="Znf_NHR/GATA"/>
</dbReference>
<feature type="compositionally biased region" description="Low complexity" evidence="10">
    <location>
        <begin position="698"/>
        <end position="716"/>
    </location>
</feature>
<evidence type="ECO:0000256" key="3">
    <source>
        <dbReference type="ARBA" id="ARBA00022771"/>
    </source>
</evidence>
<evidence type="ECO:0000256" key="9">
    <source>
        <dbReference type="ARBA" id="ARBA00023242"/>
    </source>
</evidence>
<evidence type="ECO:0000259" key="12">
    <source>
        <dbReference type="PROSITE" id="PS51843"/>
    </source>
</evidence>
<keyword evidence="2" id="KW-0479">Metal-binding</keyword>
<evidence type="ECO:0000256" key="1">
    <source>
        <dbReference type="ARBA" id="ARBA00004123"/>
    </source>
</evidence>
<evidence type="ECO:0000256" key="2">
    <source>
        <dbReference type="ARBA" id="ARBA00022723"/>
    </source>
</evidence>
<dbReference type="Pfam" id="PF00105">
    <property type="entry name" value="zf-C4"/>
    <property type="match status" value="1"/>
</dbReference>